<accession>A0A4Q7MZ22</accession>
<keyword evidence="2" id="KW-0378">Hydrolase</keyword>
<evidence type="ECO:0000259" key="1">
    <source>
        <dbReference type="Pfam" id="PF01551"/>
    </source>
</evidence>
<dbReference type="EMBL" id="SGXA01000002">
    <property type="protein sequence ID" value="RZS72430.1"/>
    <property type="molecule type" value="Genomic_DNA"/>
</dbReference>
<dbReference type="CDD" id="cd12797">
    <property type="entry name" value="M23_peptidase"/>
    <property type="match status" value="1"/>
</dbReference>
<dbReference type="PANTHER" id="PTHR21666">
    <property type="entry name" value="PEPTIDASE-RELATED"/>
    <property type="match status" value="1"/>
</dbReference>
<name>A0A4Q7MZ22_9BACT</name>
<dbReference type="Gene3D" id="2.70.70.10">
    <property type="entry name" value="Glucose Permease (Domain IIA)"/>
    <property type="match status" value="1"/>
</dbReference>
<keyword evidence="3" id="KW-1185">Reference proteome</keyword>
<dbReference type="GO" id="GO:0004222">
    <property type="term" value="F:metalloendopeptidase activity"/>
    <property type="evidence" value="ECO:0007669"/>
    <property type="project" value="TreeGrafter"/>
</dbReference>
<sequence>MLASGKSPQESYADRLKRMGLDSSAMGARWFEAAAKSLSSPLHIQLPFRETGFFSPDNPLAFGYRIDLKQGQRLSINVSGRSNPYGKIFIELWGPGRRNNGLELLDYADSTGKLGYEAGSDISLILRLQSELLAPLSYDLEITAGPSLAFPVSGSGNNHIGSIWGDQRDAGARLHEGIDIFGKRGTPILAASEGRITSVREGGLGGKTVWLRPSGKDITLYYAHLDSQLVEAGQRVSTGDTVGLLGNTGNAINTPPHLHFGIYGNAGAVNPIYYVRKETAKPAAITGNAAWLGKTARTSSRQSLLTTTGAKTNGPVLDKSTYLVVTAVTGAYYKVQLPDRSEGLIPVSAVTSLERNIETISNPKPAPLLFAPLAGSAIVTSNPPSTLPVKARFNGFAYVDNGNLRGWLLIQ</sequence>
<dbReference type="SUPFAM" id="SSF51261">
    <property type="entry name" value="Duplicated hybrid motif"/>
    <property type="match status" value="1"/>
</dbReference>
<dbReference type="Pfam" id="PF01551">
    <property type="entry name" value="Peptidase_M23"/>
    <property type="match status" value="1"/>
</dbReference>
<dbReference type="AlphaFoldDB" id="A0A4Q7MZ22"/>
<reference evidence="2 3" key="1">
    <citation type="submission" date="2019-02" db="EMBL/GenBank/DDBJ databases">
        <title>Genomic Encyclopedia of Type Strains, Phase IV (KMG-IV): sequencing the most valuable type-strain genomes for metagenomic binning, comparative biology and taxonomic classification.</title>
        <authorList>
            <person name="Goeker M."/>
        </authorList>
    </citation>
    <scope>NUCLEOTIDE SEQUENCE [LARGE SCALE GENOMIC DNA]</scope>
    <source>
        <strain evidence="2 3">DSM 18116</strain>
    </source>
</reference>
<evidence type="ECO:0000313" key="2">
    <source>
        <dbReference type="EMBL" id="RZS72430.1"/>
    </source>
</evidence>
<evidence type="ECO:0000313" key="3">
    <source>
        <dbReference type="Proteomes" id="UP000293874"/>
    </source>
</evidence>
<comment type="caution">
    <text evidence="2">The sequence shown here is derived from an EMBL/GenBank/DDBJ whole genome shotgun (WGS) entry which is preliminary data.</text>
</comment>
<dbReference type="PANTHER" id="PTHR21666:SF268">
    <property type="entry name" value="PEPTIDASE M23 DOMAIN-CONTAINING PROTEIN"/>
    <property type="match status" value="1"/>
</dbReference>
<dbReference type="Proteomes" id="UP000293874">
    <property type="component" value="Unassembled WGS sequence"/>
</dbReference>
<gene>
    <name evidence="2" type="ORF">EV199_4351</name>
</gene>
<dbReference type="InterPro" id="IPR011055">
    <property type="entry name" value="Dup_hybrid_motif"/>
</dbReference>
<organism evidence="2 3">
    <name type="scientific">Pseudobacter ginsenosidimutans</name>
    <dbReference type="NCBI Taxonomy" id="661488"/>
    <lineage>
        <taxon>Bacteria</taxon>
        <taxon>Pseudomonadati</taxon>
        <taxon>Bacteroidota</taxon>
        <taxon>Chitinophagia</taxon>
        <taxon>Chitinophagales</taxon>
        <taxon>Chitinophagaceae</taxon>
        <taxon>Pseudobacter</taxon>
    </lineage>
</organism>
<proteinExistence type="predicted"/>
<dbReference type="InterPro" id="IPR050570">
    <property type="entry name" value="Cell_wall_metabolism_enzyme"/>
</dbReference>
<feature type="domain" description="M23ase beta-sheet core" evidence="1">
    <location>
        <begin position="174"/>
        <end position="271"/>
    </location>
</feature>
<dbReference type="InterPro" id="IPR016047">
    <property type="entry name" value="M23ase_b-sheet_dom"/>
</dbReference>
<protein>
    <submittedName>
        <fullName evidence="2">Murein DD-endopeptidase MepM/ murein hydrolase activator NlpD</fullName>
    </submittedName>
</protein>